<dbReference type="EMBL" id="CAJNNW010021538">
    <property type="protein sequence ID" value="CAE8668115.1"/>
    <property type="molecule type" value="Genomic_DNA"/>
</dbReference>
<evidence type="ECO:0000313" key="2">
    <source>
        <dbReference type="EMBL" id="CAE8668115.1"/>
    </source>
</evidence>
<evidence type="ECO:0000313" key="3">
    <source>
        <dbReference type="Proteomes" id="UP000626109"/>
    </source>
</evidence>
<comment type="caution">
    <text evidence="2">The sequence shown here is derived from an EMBL/GenBank/DDBJ whole genome shotgun (WGS) entry which is preliminary data.</text>
</comment>
<sequence>MGASAEVGEDAIESVKATHPGWQVIASQNPLPVSSPSYFEVKVLCNPDSRGGLAIGLCGHIPQGPEVHSIRLQGCMLYNSNNGLMGDSILDHDLPKGIQLQQGETMGIRHDVVKRTLQWFHNRSYIGSSAFTAQFLENNKVLFPVFALYVPDQMISVDFRAPAPDLPPGA</sequence>
<feature type="domain" description="B30.2/SPRY" evidence="1">
    <location>
        <begin position="1"/>
        <end position="164"/>
    </location>
</feature>
<dbReference type="InterPro" id="IPR043136">
    <property type="entry name" value="B30.2/SPRY_sf"/>
</dbReference>
<dbReference type="Proteomes" id="UP000626109">
    <property type="component" value="Unassembled WGS sequence"/>
</dbReference>
<proteinExistence type="predicted"/>
<dbReference type="AlphaFoldDB" id="A0A813JA81"/>
<dbReference type="Gene3D" id="2.60.120.920">
    <property type="match status" value="1"/>
</dbReference>
<gene>
    <name evidence="2" type="ORF">PGLA2088_LOCUS16818</name>
</gene>
<organism evidence="2 3">
    <name type="scientific">Polarella glacialis</name>
    <name type="common">Dinoflagellate</name>
    <dbReference type="NCBI Taxonomy" id="89957"/>
    <lineage>
        <taxon>Eukaryota</taxon>
        <taxon>Sar</taxon>
        <taxon>Alveolata</taxon>
        <taxon>Dinophyceae</taxon>
        <taxon>Suessiales</taxon>
        <taxon>Suessiaceae</taxon>
        <taxon>Polarella</taxon>
    </lineage>
</organism>
<name>A0A813JA81_POLGL</name>
<protein>
    <recommendedName>
        <fullName evidence="1">B30.2/SPRY domain-containing protein</fullName>
    </recommendedName>
</protein>
<reference evidence="2" key="1">
    <citation type="submission" date="2021-02" db="EMBL/GenBank/DDBJ databases">
        <authorList>
            <person name="Dougan E. K."/>
            <person name="Rhodes N."/>
            <person name="Thang M."/>
            <person name="Chan C."/>
        </authorList>
    </citation>
    <scope>NUCLEOTIDE SEQUENCE</scope>
</reference>
<dbReference type="PROSITE" id="PS50188">
    <property type="entry name" value="B302_SPRY"/>
    <property type="match status" value="1"/>
</dbReference>
<dbReference type="InterPro" id="IPR001870">
    <property type="entry name" value="B30.2/SPRY"/>
</dbReference>
<accession>A0A813JA81</accession>
<evidence type="ECO:0000259" key="1">
    <source>
        <dbReference type="PROSITE" id="PS50188"/>
    </source>
</evidence>